<comment type="caution">
    <text evidence="2">The sequence shown here is derived from an EMBL/GenBank/DDBJ whole genome shotgun (WGS) entry which is preliminary data.</text>
</comment>
<proteinExistence type="predicted"/>
<keyword evidence="1" id="KW-0812">Transmembrane</keyword>
<feature type="transmembrane region" description="Helical" evidence="1">
    <location>
        <begin position="210"/>
        <end position="227"/>
    </location>
</feature>
<dbReference type="EMBL" id="BBLT01000016">
    <property type="protein sequence ID" value="GAL87726.1"/>
    <property type="molecule type" value="Genomic_DNA"/>
</dbReference>
<evidence type="ECO:0000313" key="3">
    <source>
        <dbReference type="Proteomes" id="UP000030185"/>
    </source>
</evidence>
<dbReference type="STRING" id="153721.MYP_4957"/>
<accession>A0A098LL93</accession>
<reference evidence="2 3" key="1">
    <citation type="submission" date="2014-09" db="EMBL/GenBank/DDBJ databases">
        <title>Sporocytophaga myxococcoides PG-01 genome sequencing.</title>
        <authorList>
            <person name="Liu L."/>
            <person name="Gao P.J."/>
            <person name="Chen G.J."/>
            <person name="Wang L.S."/>
        </authorList>
    </citation>
    <scope>NUCLEOTIDE SEQUENCE [LARGE SCALE GENOMIC DNA]</scope>
    <source>
        <strain evidence="2 3">PG-01</strain>
    </source>
</reference>
<evidence type="ECO:0000256" key="1">
    <source>
        <dbReference type="SAM" id="Phobius"/>
    </source>
</evidence>
<feature type="transmembrane region" description="Helical" evidence="1">
    <location>
        <begin position="6"/>
        <end position="28"/>
    </location>
</feature>
<keyword evidence="1" id="KW-1133">Transmembrane helix</keyword>
<evidence type="ECO:0008006" key="4">
    <source>
        <dbReference type="Google" id="ProtNLM"/>
    </source>
</evidence>
<gene>
    <name evidence="2" type="ORF">MYP_4957</name>
</gene>
<evidence type="ECO:0000313" key="2">
    <source>
        <dbReference type="EMBL" id="GAL87726.1"/>
    </source>
</evidence>
<feature type="transmembrane region" description="Helical" evidence="1">
    <location>
        <begin position="49"/>
        <end position="68"/>
    </location>
</feature>
<sequence length="261" mass="29724">MYYVDEWIIALVLVIILTIFFELGYFLGFKRFVRKGGKDEDIGAIQGGILGLLGIMFAFTFSMAASRFDSRKIAVLKESNAIGTTYLRVSVLPDSIKPEIYALLEKYVEYRLKYDRTTDRNKMNAIIDSSEIVQLKIWRMASKNAVLNNDWNSSLFLSTLNEMIDLSAERYAVQLNHVPEIILYLMILLATISTFTLGFGCGLEKNRKFIFSYSLVVLMILVLMVIIDLDRPLRGIIRVGDKSLLDLDQSIEKYSPLKAKG</sequence>
<dbReference type="AlphaFoldDB" id="A0A098LL93"/>
<keyword evidence="1" id="KW-0472">Membrane</keyword>
<organism evidence="2 3">
    <name type="scientific">Sporocytophaga myxococcoides</name>
    <dbReference type="NCBI Taxonomy" id="153721"/>
    <lineage>
        <taxon>Bacteria</taxon>
        <taxon>Pseudomonadati</taxon>
        <taxon>Bacteroidota</taxon>
        <taxon>Cytophagia</taxon>
        <taxon>Cytophagales</taxon>
        <taxon>Cytophagaceae</taxon>
        <taxon>Sporocytophaga</taxon>
    </lineage>
</organism>
<dbReference type="InterPro" id="IPR025333">
    <property type="entry name" value="DUF4239"/>
</dbReference>
<feature type="transmembrane region" description="Helical" evidence="1">
    <location>
        <begin position="181"/>
        <end position="203"/>
    </location>
</feature>
<dbReference type="Pfam" id="PF14023">
    <property type="entry name" value="Bestrophin-like"/>
    <property type="match status" value="1"/>
</dbReference>
<protein>
    <recommendedName>
        <fullName evidence="4">DUF4239 domain-containing protein</fullName>
    </recommendedName>
</protein>
<dbReference type="Proteomes" id="UP000030185">
    <property type="component" value="Unassembled WGS sequence"/>
</dbReference>
<name>A0A098LL93_9BACT</name>
<keyword evidence="3" id="KW-1185">Reference proteome</keyword>
<dbReference type="eggNOG" id="ENOG502Z8P1">
    <property type="taxonomic scope" value="Bacteria"/>
</dbReference>